<feature type="region of interest" description="Disordered" evidence="1">
    <location>
        <begin position="21"/>
        <end position="90"/>
    </location>
</feature>
<feature type="compositionally biased region" description="Polar residues" evidence="1">
    <location>
        <begin position="44"/>
        <end position="55"/>
    </location>
</feature>
<proteinExistence type="predicted"/>
<dbReference type="Proteomes" id="UP000789739">
    <property type="component" value="Unassembled WGS sequence"/>
</dbReference>
<evidence type="ECO:0000313" key="2">
    <source>
        <dbReference type="EMBL" id="CAG8582108.1"/>
    </source>
</evidence>
<reference evidence="2" key="1">
    <citation type="submission" date="2021-06" db="EMBL/GenBank/DDBJ databases">
        <authorList>
            <person name="Kallberg Y."/>
            <person name="Tangrot J."/>
            <person name="Rosling A."/>
        </authorList>
    </citation>
    <scope>NUCLEOTIDE SEQUENCE</scope>
    <source>
        <strain evidence="2">BR232B</strain>
    </source>
</reference>
<gene>
    <name evidence="2" type="ORF">PBRASI_LOCUS6675</name>
</gene>
<accession>A0A9N9BWC2</accession>
<evidence type="ECO:0000256" key="1">
    <source>
        <dbReference type="SAM" id="MobiDB-lite"/>
    </source>
</evidence>
<feature type="compositionally biased region" description="Basic and acidic residues" evidence="1">
    <location>
        <begin position="21"/>
        <end position="43"/>
    </location>
</feature>
<protein>
    <submittedName>
        <fullName evidence="2">11340_t:CDS:1</fullName>
    </submittedName>
</protein>
<sequence length="90" mass="10081">MSSELDLLSQENAKLVAENAELKHENSKSKQIIEDNAEFKGQNHETGTNLTSQLSSPPPIEDHSDKKYSVSVNQLKTEPISPENRWSMNS</sequence>
<name>A0A9N9BWC2_9GLOM</name>
<organism evidence="2 3">
    <name type="scientific">Paraglomus brasilianum</name>
    <dbReference type="NCBI Taxonomy" id="144538"/>
    <lineage>
        <taxon>Eukaryota</taxon>
        <taxon>Fungi</taxon>
        <taxon>Fungi incertae sedis</taxon>
        <taxon>Mucoromycota</taxon>
        <taxon>Glomeromycotina</taxon>
        <taxon>Glomeromycetes</taxon>
        <taxon>Paraglomerales</taxon>
        <taxon>Paraglomeraceae</taxon>
        <taxon>Paraglomus</taxon>
    </lineage>
</organism>
<comment type="caution">
    <text evidence="2">The sequence shown here is derived from an EMBL/GenBank/DDBJ whole genome shotgun (WGS) entry which is preliminary data.</text>
</comment>
<dbReference type="AlphaFoldDB" id="A0A9N9BWC2"/>
<dbReference type="EMBL" id="CAJVPI010000917">
    <property type="protein sequence ID" value="CAG8582108.1"/>
    <property type="molecule type" value="Genomic_DNA"/>
</dbReference>
<keyword evidence="3" id="KW-1185">Reference proteome</keyword>
<evidence type="ECO:0000313" key="3">
    <source>
        <dbReference type="Proteomes" id="UP000789739"/>
    </source>
</evidence>
<dbReference type="OrthoDB" id="2444238at2759"/>